<dbReference type="AlphaFoldDB" id="A0A176YEG3"/>
<dbReference type="RefSeq" id="WP_063704996.1">
    <property type="nucleotide sequence ID" value="NZ_LUUB01000081.1"/>
</dbReference>
<feature type="domain" description="Response regulatory" evidence="2">
    <location>
        <begin position="2"/>
        <end position="142"/>
    </location>
</feature>
<dbReference type="PROSITE" id="PS50110">
    <property type="entry name" value="RESPONSE_REGULATORY"/>
    <property type="match status" value="1"/>
</dbReference>
<dbReference type="InterPro" id="IPR001789">
    <property type="entry name" value="Sig_transdc_resp-reg_receiver"/>
</dbReference>
<proteinExistence type="predicted"/>
<organism evidence="3 4">
    <name type="scientific">Bradyrhizobium centrolobii</name>
    <dbReference type="NCBI Taxonomy" id="1505087"/>
    <lineage>
        <taxon>Bacteria</taxon>
        <taxon>Pseudomonadati</taxon>
        <taxon>Pseudomonadota</taxon>
        <taxon>Alphaproteobacteria</taxon>
        <taxon>Hyphomicrobiales</taxon>
        <taxon>Nitrobacteraceae</taxon>
        <taxon>Bradyrhizobium</taxon>
    </lineage>
</organism>
<dbReference type="EMBL" id="LUUB01000081">
    <property type="protein sequence ID" value="OAF04946.1"/>
    <property type="molecule type" value="Genomic_DNA"/>
</dbReference>
<name>A0A176YEG3_9BRAD</name>
<feature type="modified residue" description="4-aspartylphosphate" evidence="1">
    <location>
        <position position="54"/>
    </location>
</feature>
<dbReference type="SMART" id="SM00448">
    <property type="entry name" value="REC"/>
    <property type="match status" value="1"/>
</dbReference>
<protein>
    <recommendedName>
        <fullName evidence="2">Response regulatory domain-containing protein</fullName>
    </recommendedName>
</protein>
<sequence length="151" mass="17116">MNVLIIEDDSQKAERVVSVVKATVPDANIDVCRSYQGGLKFLERENDIALVILDVSLPTFDPDPENRHGRPRPLGGYDIMRKMRRRGVTPPVVILTALENFGSAAQPYSFEQLRQKCAQEFPDYFKGAIYYSQSRTAWRDQLADIIRAVQA</sequence>
<dbReference type="Gene3D" id="3.40.50.2300">
    <property type="match status" value="1"/>
</dbReference>
<dbReference type="OrthoDB" id="5520457at2"/>
<evidence type="ECO:0000259" key="2">
    <source>
        <dbReference type="PROSITE" id="PS50110"/>
    </source>
</evidence>
<comment type="caution">
    <text evidence="3">The sequence shown here is derived from an EMBL/GenBank/DDBJ whole genome shotgun (WGS) entry which is preliminary data.</text>
</comment>
<accession>A0A176YEG3</accession>
<dbReference type="Proteomes" id="UP000076959">
    <property type="component" value="Unassembled WGS sequence"/>
</dbReference>
<dbReference type="GO" id="GO:0000160">
    <property type="term" value="P:phosphorelay signal transduction system"/>
    <property type="evidence" value="ECO:0007669"/>
    <property type="project" value="InterPro"/>
</dbReference>
<dbReference type="InterPro" id="IPR011006">
    <property type="entry name" value="CheY-like_superfamily"/>
</dbReference>
<evidence type="ECO:0000313" key="3">
    <source>
        <dbReference type="EMBL" id="OAF04946.1"/>
    </source>
</evidence>
<evidence type="ECO:0000256" key="1">
    <source>
        <dbReference type="PROSITE-ProRule" id="PRU00169"/>
    </source>
</evidence>
<evidence type="ECO:0000313" key="4">
    <source>
        <dbReference type="Proteomes" id="UP000076959"/>
    </source>
</evidence>
<dbReference type="STRING" id="1505087.AYJ54_23290"/>
<keyword evidence="4" id="KW-1185">Reference proteome</keyword>
<keyword evidence="1" id="KW-0597">Phosphoprotein</keyword>
<dbReference type="SUPFAM" id="SSF52172">
    <property type="entry name" value="CheY-like"/>
    <property type="match status" value="1"/>
</dbReference>
<gene>
    <name evidence="3" type="ORF">AYJ54_23290</name>
</gene>
<reference evidence="3 4" key="1">
    <citation type="submission" date="2016-03" db="EMBL/GenBank/DDBJ databases">
        <title>Draft Genome Sequence of the Strain BR 10245 (Bradyrhizobium sp.) isolated from nodules of Centrolobium paraense.</title>
        <authorList>
            <person name="Simoes-Araujo J.L.Sr."/>
            <person name="Barauna A.C."/>
            <person name="Silva K."/>
            <person name="Zilli J.E."/>
        </authorList>
    </citation>
    <scope>NUCLEOTIDE SEQUENCE [LARGE SCALE GENOMIC DNA]</scope>
    <source>
        <strain evidence="3 4">BR 10245</strain>
    </source>
</reference>